<proteinExistence type="predicted"/>
<accession>A0A0R1LWR6</accession>
<keyword evidence="3" id="KW-1185">Reference proteome</keyword>
<protein>
    <submittedName>
        <fullName evidence="2">Phage Mu protein F like protein</fullName>
    </submittedName>
</protein>
<dbReference type="STRING" id="1423776.FD04_GL001336"/>
<dbReference type="Pfam" id="PF21814">
    <property type="entry name" value="DUF6883"/>
    <property type="match status" value="1"/>
</dbReference>
<dbReference type="InterPro" id="IPR049250">
    <property type="entry name" value="DUF6883"/>
</dbReference>
<sequence length="378" mass="42604">MLQFYQQYADKNRLSIAQASARVSTWDLKQWQQAISQMDMSDWPEEATIRAKAYGAMAGINKSHMLTAIIGLGLLGATTKTQRTIITRTSQDGKAEIKRMKKAYKLTSKQAKKVSSVITDPSNTEQWSSRLWSNHDGLANDVENLVNQYLKHGASLVELQDGLAKHANKDQFKPRQSLADRIAQERYNTQRIVRTESARLVDEVDMTTFRMQKVTWITWLAEPTACSLCAGIASGGPYHIDDVPSIPGDTHPNCRCIKVPFVANELLPNFEKATIPTPKIRDYVLNFGSLKGKDKARVFKSALGYTKADYQHLIDNIYANVGKFNAVQGTTDKWGTRYSVDIPLKGPNGQRHKVRTAWMVNEKGIPRLISLYVKEKKR</sequence>
<comment type="caution">
    <text evidence="2">The sequence shown here is derived from an EMBL/GenBank/DDBJ whole genome shotgun (WGS) entry which is preliminary data.</text>
</comment>
<reference evidence="2 3" key="1">
    <citation type="journal article" date="2015" name="Genome Announc.">
        <title>Expanding the biotechnology potential of lactobacilli through comparative genomics of 213 strains and associated genera.</title>
        <authorList>
            <person name="Sun Z."/>
            <person name="Harris H.M."/>
            <person name="McCann A."/>
            <person name="Guo C."/>
            <person name="Argimon S."/>
            <person name="Zhang W."/>
            <person name="Yang X."/>
            <person name="Jeffery I.B."/>
            <person name="Cooney J.C."/>
            <person name="Kagawa T.F."/>
            <person name="Liu W."/>
            <person name="Song Y."/>
            <person name="Salvetti E."/>
            <person name="Wrobel A."/>
            <person name="Rasinkangas P."/>
            <person name="Parkhill J."/>
            <person name="Rea M.C."/>
            <person name="O'Sullivan O."/>
            <person name="Ritari J."/>
            <person name="Douillard F.P."/>
            <person name="Paul Ross R."/>
            <person name="Yang R."/>
            <person name="Briner A.E."/>
            <person name="Felis G.E."/>
            <person name="de Vos W.M."/>
            <person name="Barrangou R."/>
            <person name="Klaenhammer T.R."/>
            <person name="Caufield P.W."/>
            <person name="Cui Y."/>
            <person name="Zhang H."/>
            <person name="O'Toole P.W."/>
        </authorList>
    </citation>
    <scope>NUCLEOTIDE SEQUENCE [LARGE SCALE GENOMIC DNA]</scope>
    <source>
        <strain evidence="2 3">DSM 19909</strain>
    </source>
</reference>
<gene>
    <name evidence="2" type="ORF">FD04_GL001336</name>
</gene>
<dbReference type="PATRIC" id="fig|1423776.4.peg.1354"/>
<evidence type="ECO:0000259" key="1">
    <source>
        <dbReference type="Pfam" id="PF21814"/>
    </source>
</evidence>
<feature type="domain" description="DUF6883" evidence="1">
    <location>
        <begin position="267"/>
        <end position="375"/>
    </location>
</feature>
<evidence type="ECO:0000313" key="3">
    <source>
        <dbReference type="Proteomes" id="UP000051160"/>
    </source>
</evidence>
<organism evidence="2 3">
    <name type="scientific">Secundilactobacillus odoratitofui DSM 19909 = JCM 15043</name>
    <dbReference type="NCBI Taxonomy" id="1423776"/>
    <lineage>
        <taxon>Bacteria</taxon>
        <taxon>Bacillati</taxon>
        <taxon>Bacillota</taxon>
        <taxon>Bacilli</taxon>
        <taxon>Lactobacillales</taxon>
        <taxon>Lactobacillaceae</taxon>
        <taxon>Secundilactobacillus</taxon>
    </lineage>
</organism>
<dbReference type="AlphaFoldDB" id="A0A0R1LWR6"/>
<evidence type="ECO:0000313" key="2">
    <source>
        <dbReference type="EMBL" id="KRK97321.1"/>
    </source>
</evidence>
<dbReference type="EMBL" id="AZEE01000029">
    <property type="protein sequence ID" value="KRK97321.1"/>
    <property type="molecule type" value="Genomic_DNA"/>
</dbReference>
<dbReference type="Proteomes" id="UP000051160">
    <property type="component" value="Unassembled WGS sequence"/>
</dbReference>
<name>A0A0R1LWR6_9LACO</name>